<evidence type="ECO:0000313" key="2">
    <source>
        <dbReference type="EMBL" id="CAE0417833.1"/>
    </source>
</evidence>
<dbReference type="Gene3D" id="2.60.120.620">
    <property type="entry name" value="q2cbj1_9rhob like domain"/>
    <property type="match status" value="1"/>
</dbReference>
<sequence>MSMGDITAHSGWVLHCADPVPTDAEDRVALAVSFVDARAPIRRRVQDSGQRAGSAKDDAGDPEDAWSYRDWIKEVPVNKSGFHHDLVPILYPPRRPEQESKKRNKRQQGS</sequence>
<gene>
    <name evidence="2" type="ORF">ACOF00016_LOCUS14720</name>
</gene>
<protein>
    <recommendedName>
        <fullName evidence="3">Phytanoyl-CoA dioxygenase</fullName>
    </recommendedName>
</protein>
<evidence type="ECO:0008006" key="3">
    <source>
        <dbReference type="Google" id="ProtNLM"/>
    </source>
</evidence>
<reference evidence="2" key="1">
    <citation type="submission" date="2021-01" db="EMBL/GenBank/DDBJ databases">
        <authorList>
            <person name="Corre E."/>
            <person name="Pelletier E."/>
            <person name="Niang G."/>
            <person name="Scheremetjew M."/>
            <person name="Finn R."/>
            <person name="Kale V."/>
            <person name="Holt S."/>
            <person name="Cochrane G."/>
            <person name="Meng A."/>
            <person name="Brown T."/>
            <person name="Cohen L."/>
        </authorList>
    </citation>
    <scope>NUCLEOTIDE SEQUENCE</scope>
    <source>
        <strain evidence="2">CCMP127</strain>
    </source>
</reference>
<dbReference type="EMBL" id="HBIM01019379">
    <property type="protein sequence ID" value="CAE0417833.1"/>
    <property type="molecule type" value="Transcribed_RNA"/>
</dbReference>
<accession>A0A7S3LB67</accession>
<dbReference type="AlphaFoldDB" id="A0A7S3LB67"/>
<feature type="region of interest" description="Disordered" evidence="1">
    <location>
        <begin position="84"/>
        <end position="110"/>
    </location>
</feature>
<organism evidence="2">
    <name type="scientific">Amphora coffeiformis</name>
    <dbReference type="NCBI Taxonomy" id="265554"/>
    <lineage>
        <taxon>Eukaryota</taxon>
        <taxon>Sar</taxon>
        <taxon>Stramenopiles</taxon>
        <taxon>Ochrophyta</taxon>
        <taxon>Bacillariophyta</taxon>
        <taxon>Bacillariophyceae</taxon>
        <taxon>Bacillariophycidae</taxon>
        <taxon>Thalassiophysales</taxon>
        <taxon>Catenulaceae</taxon>
        <taxon>Amphora</taxon>
    </lineage>
</organism>
<feature type="region of interest" description="Disordered" evidence="1">
    <location>
        <begin position="43"/>
        <end position="64"/>
    </location>
</feature>
<name>A0A7S3LB67_9STRA</name>
<proteinExistence type="predicted"/>
<evidence type="ECO:0000256" key="1">
    <source>
        <dbReference type="SAM" id="MobiDB-lite"/>
    </source>
</evidence>